<evidence type="ECO:0000256" key="1">
    <source>
        <dbReference type="ARBA" id="ARBA00006774"/>
    </source>
</evidence>
<name>A0A5B8RAP6_9ZZZZ</name>
<evidence type="ECO:0000256" key="6">
    <source>
        <dbReference type="ARBA" id="ARBA00023315"/>
    </source>
</evidence>
<evidence type="ECO:0000256" key="3">
    <source>
        <dbReference type="ARBA" id="ARBA00022605"/>
    </source>
</evidence>
<comment type="similarity">
    <text evidence="1">Belongs to the ArgJ family.</text>
</comment>
<evidence type="ECO:0000256" key="2">
    <source>
        <dbReference type="ARBA" id="ARBA00022571"/>
    </source>
</evidence>
<dbReference type="CDD" id="cd02152">
    <property type="entry name" value="OAT"/>
    <property type="match status" value="1"/>
</dbReference>
<reference evidence="7" key="1">
    <citation type="submission" date="2019-06" db="EMBL/GenBank/DDBJ databases">
        <authorList>
            <person name="Murdoch R.W."/>
            <person name="Fathepure B."/>
        </authorList>
    </citation>
    <scope>NUCLEOTIDE SEQUENCE</scope>
</reference>
<dbReference type="Pfam" id="PF01960">
    <property type="entry name" value="ArgJ"/>
    <property type="match status" value="1"/>
</dbReference>
<dbReference type="EMBL" id="MN079107">
    <property type="protein sequence ID" value="QEA05681.1"/>
    <property type="molecule type" value="Genomic_DNA"/>
</dbReference>
<dbReference type="GO" id="GO:0006526">
    <property type="term" value="P:L-arginine biosynthetic process"/>
    <property type="evidence" value="ECO:0007669"/>
    <property type="project" value="UniProtKB-KW"/>
</dbReference>
<dbReference type="NCBIfam" id="TIGR00120">
    <property type="entry name" value="ArgJ"/>
    <property type="match status" value="1"/>
</dbReference>
<dbReference type="InterPro" id="IPR016117">
    <property type="entry name" value="ArgJ-like_dom_sf"/>
</dbReference>
<proteinExistence type="inferred from homology"/>
<gene>
    <name evidence="7" type="primary">argJ</name>
    <name evidence="7" type="ORF">KBTEX_02005</name>
</gene>
<dbReference type="PANTHER" id="PTHR23100:SF0">
    <property type="entry name" value="ARGININE BIOSYNTHESIS BIFUNCTIONAL PROTEIN ARGJ, MITOCHONDRIAL"/>
    <property type="match status" value="1"/>
</dbReference>
<evidence type="ECO:0000256" key="4">
    <source>
        <dbReference type="ARBA" id="ARBA00022679"/>
    </source>
</evidence>
<evidence type="ECO:0000256" key="5">
    <source>
        <dbReference type="ARBA" id="ARBA00022813"/>
    </source>
</evidence>
<dbReference type="GO" id="GO:0006592">
    <property type="term" value="P:ornithine biosynthetic process"/>
    <property type="evidence" value="ECO:0007669"/>
    <property type="project" value="TreeGrafter"/>
</dbReference>
<evidence type="ECO:0000313" key="7">
    <source>
        <dbReference type="EMBL" id="QEA05681.1"/>
    </source>
</evidence>
<dbReference type="NCBIfam" id="NF003802">
    <property type="entry name" value="PRK05388.1"/>
    <property type="match status" value="1"/>
</dbReference>
<keyword evidence="6" id="KW-0012">Acyltransferase</keyword>
<dbReference type="GO" id="GO:0004042">
    <property type="term" value="F:L-glutamate N-acetyltransferase activity"/>
    <property type="evidence" value="ECO:0007669"/>
    <property type="project" value="TreeGrafter"/>
</dbReference>
<dbReference type="InterPro" id="IPR002813">
    <property type="entry name" value="Arg_biosynth_ArgJ"/>
</dbReference>
<dbReference type="HAMAP" id="MF_01106">
    <property type="entry name" value="ArgJ"/>
    <property type="match status" value="1"/>
</dbReference>
<sequence length="406" mass="42441">MAVGNDALPVLHPVPGVRLAATAAGVSKPNRRDLALIELAPGGNAAAVFTENRFRAAPVVLAAANLATTAPRYLLVNTGNANAGTGERGHADARRCCEALASLVDCTPEAVLPYSTGVIGEPLPVGRIEAGLPALVDGLRADAWGDAAEAILTTDTRPKGASERVQVDGRTVTLTGIAKGSGMIRPNMATMLAFLATDAVIEPAVVQRLLGDAVAGSFNRITVDGDTSTNDACTLIASGNSAARIDPDTDPEGYQRFRAALSRVCESLARAIVRDGEGATREIAVTVRGARDDDEAARVAFAVAESPLVKTAVFAGDPNWGRILAAVGRAGVDDLDVTRVRVDLADYTIADGGGRVEDYEEAEAARRMAADELPVTIDLRRGKAGTTVWSCDFSYEYVRINADYRS</sequence>
<dbReference type="AlphaFoldDB" id="A0A5B8RAP6"/>
<keyword evidence="5" id="KW-0068">Autocatalytic cleavage</keyword>
<dbReference type="Gene3D" id="3.10.20.340">
    <property type="entry name" value="ArgJ beta chain, C-terminal domain"/>
    <property type="match status" value="1"/>
</dbReference>
<organism evidence="7">
    <name type="scientific">uncultured organism</name>
    <dbReference type="NCBI Taxonomy" id="155900"/>
    <lineage>
        <taxon>unclassified sequences</taxon>
        <taxon>environmental samples</taxon>
    </lineage>
</organism>
<accession>A0A5B8RAP6</accession>
<dbReference type="InterPro" id="IPR042195">
    <property type="entry name" value="ArgJ_beta_C"/>
</dbReference>
<keyword evidence="3" id="KW-0028">Amino-acid biosynthesis</keyword>
<keyword evidence="4" id="KW-0808">Transferase</keyword>
<dbReference type="PANTHER" id="PTHR23100">
    <property type="entry name" value="ARGININE BIOSYNTHESIS BIFUNCTIONAL PROTEIN ARGJ"/>
    <property type="match status" value="1"/>
</dbReference>
<protein>
    <submittedName>
        <fullName evidence="7">Arginine biosynthesis bifunctional protein ArgJ</fullName>
    </submittedName>
</protein>
<dbReference type="SUPFAM" id="SSF56266">
    <property type="entry name" value="DmpA/ArgJ-like"/>
    <property type="match status" value="1"/>
</dbReference>
<dbReference type="FunFam" id="3.60.70.12:FF:000001">
    <property type="entry name" value="Arginine biosynthesis bifunctional protein ArgJ, chloroplastic"/>
    <property type="match status" value="1"/>
</dbReference>
<dbReference type="GO" id="GO:0004358">
    <property type="term" value="F:L-glutamate N-acetyltransferase activity, acting on acetyl-L-ornithine as donor"/>
    <property type="evidence" value="ECO:0007669"/>
    <property type="project" value="InterPro"/>
</dbReference>
<keyword evidence="2" id="KW-0055">Arginine biosynthesis</keyword>
<dbReference type="Gene3D" id="3.60.70.12">
    <property type="entry name" value="L-amino peptidase D-ALA esterase/amidase"/>
    <property type="match status" value="1"/>
</dbReference>